<proteinExistence type="predicted"/>
<reference evidence="1" key="2">
    <citation type="submission" date="2020-06" db="EMBL/GenBank/DDBJ databases">
        <authorList>
            <person name="Ji K."/>
            <person name="Li J."/>
        </authorList>
    </citation>
    <scope>NUCLEOTIDE SEQUENCE</scope>
    <source>
        <strain evidence="1">JKM2019</strain>
        <tissue evidence="1">Whole body</tissue>
    </source>
</reference>
<protein>
    <submittedName>
        <fullName evidence="2">Uncharacterized protein</fullName>
    </submittedName>
</protein>
<dbReference type="Proteomes" id="UP000828236">
    <property type="component" value="Unassembled WGS sequence"/>
</dbReference>
<evidence type="ECO:0000313" key="2">
    <source>
        <dbReference type="EMBL" id="KAH9526387.1"/>
    </source>
</evidence>
<organism evidence="2 3">
    <name type="scientific">Dermatophagoides farinae</name>
    <name type="common">American house dust mite</name>
    <dbReference type="NCBI Taxonomy" id="6954"/>
    <lineage>
        <taxon>Eukaryota</taxon>
        <taxon>Metazoa</taxon>
        <taxon>Ecdysozoa</taxon>
        <taxon>Arthropoda</taxon>
        <taxon>Chelicerata</taxon>
        <taxon>Arachnida</taxon>
        <taxon>Acari</taxon>
        <taxon>Acariformes</taxon>
        <taxon>Sarcoptiformes</taxon>
        <taxon>Astigmata</taxon>
        <taxon>Psoroptidia</taxon>
        <taxon>Analgoidea</taxon>
        <taxon>Pyroglyphidae</taxon>
        <taxon>Dermatophagoidinae</taxon>
        <taxon>Dermatophagoides</taxon>
    </lineage>
</organism>
<dbReference type="AlphaFoldDB" id="A0A922I6N6"/>
<dbReference type="EMBL" id="SDOV01000005">
    <property type="protein sequence ID" value="KAH7640819.1"/>
    <property type="molecule type" value="Genomic_DNA"/>
</dbReference>
<gene>
    <name evidence="2" type="ORF">DERF_000485</name>
    <name evidence="1" type="ORF">HUG17_8288</name>
</gene>
<comment type="caution">
    <text evidence="2">The sequence shown here is derived from an EMBL/GenBank/DDBJ whole genome shotgun (WGS) entry which is preliminary data.</text>
</comment>
<sequence>MVFGQYQSIIAGNTGIVQDSILAINAYCDNTCSNPITHNRIAQCFQQAAKLNDPIIQMIRVCSSSQRNFLFINCNQYSLIQLERCLINISYNNRYILQQQNNWSRQCFRNSITIRTRNCIRYNNPRLRTYLPQRPIYYYNNNNNNCGRLINAVSSVYD</sequence>
<reference evidence="2" key="4">
    <citation type="journal article" date="2022" name="Res Sq">
        <title>Comparative Genomics Reveals Insights into the Divergent Evolution of Astigmatic Mites and Household Pest Adaptations.</title>
        <authorList>
            <person name="Xiong Q."/>
            <person name="Wan A.T.-Y."/>
            <person name="Liu X.-Y."/>
            <person name="Fung C.S.-H."/>
            <person name="Xiao X."/>
            <person name="Malainual N."/>
            <person name="Hou J."/>
            <person name="Wang L."/>
            <person name="Wang M."/>
            <person name="Yang K."/>
            <person name="Cui Y."/>
            <person name="Leung E."/>
            <person name="Nong W."/>
            <person name="Shin S.-K."/>
            <person name="Au S."/>
            <person name="Jeong K.Y."/>
            <person name="Chew F.T."/>
            <person name="Hui J."/>
            <person name="Leung T.F."/>
            <person name="Tungtrongchitr A."/>
            <person name="Zhong N."/>
            <person name="Liu Z."/>
            <person name="Tsui S."/>
        </authorList>
    </citation>
    <scope>NUCLEOTIDE SEQUENCE</scope>
    <source>
        <strain evidence="2">Derf</strain>
        <tissue evidence="2">Whole organism</tissue>
    </source>
</reference>
<evidence type="ECO:0000313" key="3">
    <source>
        <dbReference type="Proteomes" id="UP000790347"/>
    </source>
</evidence>
<accession>A0A922I6N6</accession>
<keyword evidence="3" id="KW-1185">Reference proteome</keyword>
<reference evidence="2" key="1">
    <citation type="submission" date="2013-05" db="EMBL/GenBank/DDBJ databases">
        <authorList>
            <person name="Yim A.K.Y."/>
            <person name="Chan T.F."/>
            <person name="Ji K.M."/>
            <person name="Liu X.Y."/>
            <person name="Zhou J.W."/>
            <person name="Li R.Q."/>
            <person name="Yang K.Y."/>
            <person name="Li J."/>
            <person name="Li M."/>
            <person name="Law P.T.W."/>
            <person name="Wu Y.L."/>
            <person name="Cai Z.L."/>
            <person name="Qin H."/>
            <person name="Bao Y."/>
            <person name="Leung R.K.K."/>
            <person name="Ng P.K.S."/>
            <person name="Zou J."/>
            <person name="Zhong X.J."/>
            <person name="Ran P.X."/>
            <person name="Zhong N.S."/>
            <person name="Liu Z.G."/>
            <person name="Tsui S.K.W."/>
        </authorList>
    </citation>
    <scope>NUCLEOTIDE SEQUENCE</scope>
    <source>
        <strain evidence="2">Derf</strain>
        <tissue evidence="2">Whole organism</tissue>
    </source>
</reference>
<name>A0A922I6N6_DERFA</name>
<dbReference type="EMBL" id="ASGP02000001">
    <property type="protein sequence ID" value="KAH9526387.1"/>
    <property type="molecule type" value="Genomic_DNA"/>
</dbReference>
<reference evidence="1" key="3">
    <citation type="journal article" date="2021" name="World Allergy Organ. J.">
        <title>Chromosome-level assembly of Dermatophagoides farinae genome and transcriptome reveals two novel allergens Der f 37 and Der f 39.</title>
        <authorList>
            <person name="Chen J."/>
            <person name="Cai Z."/>
            <person name="Fan D."/>
            <person name="Hu J."/>
            <person name="Hou Y."/>
            <person name="He Y."/>
            <person name="Zhang Z."/>
            <person name="Zhao Z."/>
            <person name="Gao P."/>
            <person name="Hu W."/>
            <person name="Sun J."/>
            <person name="Li J."/>
            <person name="Ji K."/>
        </authorList>
    </citation>
    <scope>NUCLEOTIDE SEQUENCE</scope>
    <source>
        <strain evidence="1">JKM2019</strain>
    </source>
</reference>
<evidence type="ECO:0000313" key="1">
    <source>
        <dbReference type="EMBL" id="KAH7640819.1"/>
    </source>
</evidence>
<dbReference type="Proteomes" id="UP000790347">
    <property type="component" value="Unassembled WGS sequence"/>
</dbReference>